<gene>
    <name evidence="1" type="ORF">FK178_08080</name>
</gene>
<reference evidence="1 2" key="1">
    <citation type="submission" date="2019-08" db="EMBL/GenBank/DDBJ databases">
        <title>Antarcticibacterium arcticum sp. nov., a bacterium isolated from marine sediment of the Canadian Beaufort Sea.</title>
        <authorList>
            <person name="Lee Y.M."/>
            <person name="Baek K."/>
            <person name="Lee D.-H."/>
            <person name="Shin S.C."/>
            <person name="Jin Y.K."/>
            <person name="Park Y."/>
        </authorList>
    </citation>
    <scope>NUCLEOTIDE SEQUENCE [LARGE SCALE GENOMIC DNA]</scope>
    <source>
        <strain evidence="1 2">PAMC 28998</strain>
    </source>
</reference>
<dbReference type="EMBL" id="CP042476">
    <property type="protein sequence ID" value="QED37683.1"/>
    <property type="molecule type" value="Genomic_DNA"/>
</dbReference>
<sequence>MSPKKLVSLLFLFLVLAGCTKDDPGGSSKIDKSANLKALGTSATDLLSDEKFTSIRVEMVYVTGFEPSQKTVDNLKTFLQQRTHKPDGVTIFKRAVASSNKAPFAINEIVQIEADNRTAFNAGDEIAVYIYFADGSNENDTNTKIVLGSAYRNTSMVIYGKTVQTIANRLNSTDKSTVESTVVNHEFGHLFGLVNLGSPLQSDHEDDGSNGHCEVDGCLMNANVQFGYNLGDLVDGNQLPQLDNLCILDLQANGGK</sequence>
<name>A0A5B8YM31_9FLAO</name>
<organism evidence="1 2">
    <name type="scientific">Antarcticibacterium arcticum</name>
    <dbReference type="NCBI Taxonomy" id="2585771"/>
    <lineage>
        <taxon>Bacteria</taxon>
        <taxon>Pseudomonadati</taxon>
        <taxon>Bacteroidota</taxon>
        <taxon>Flavobacteriia</taxon>
        <taxon>Flavobacteriales</taxon>
        <taxon>Flavobacteriaceae</taxon>
        <taxon>Antarcticibacterium</taxon>
    </lineage>
</organism>
<dbReference type="RefSeq" id="WP_146833295.1">
    <property type="nucleotide sequence ID" value="NZ_CP042476.1"/>
</dbReference>
<dbReference type="InterPro" id="IPR024079">
    <property type="entry name" value="MetalloPept_cat_dom_sf"/>
</dbReference>
<dbReference type="OrthoDB" id="1121673at2"/>
<proteinExistence type="predicted"/>
<dbReference type="Proteomes" id="UP000321954">
    <property type="component" value="Chromosome"/>
</dbReference>
<evidence type="ECO:0000313" key="2">
    <source>
        <dbReference type="Proteomes" id="UP000321954"/>
    </source>
</evidence>
<dbReference type="KEGG" id="anp:FK178_08080"/>
<accession>A0A5B8YM31</accession>
<dbReference type="PROSITE" id="PS51257">
    <property type="entry name" value="PROKAR_LIPOPROTEIN"/>
    <property type="match status" value="1"/>
</dbReference>
<evidence type="ECO:0008006" key="3">
    <source>
        <dbReference type="Google" id="ProtNLM"/>
    </source>
</evidence>
<dbReference type="SUPFAM" id="SSF55486">
    <property type="entry name" value="Metalloproteases ('zincins'), catalytic domain"/>
    <property type="match status" value="1"/>
</dbReference>
<dbReference type="Gene3D" id="3.40.390.10">
    <property type="entry name" value="Collagenase (Catalytic Domain)"/>
    <property type="match status" value="1"/>
</dbReference>
<dbReference type="AlphaFoldDB" id="A0A5B8YM31"/>
<evidence type="ECO:0000313" key="1">
    <source>
        <dbReference type="EMBL" id="QED37683.1"/>
    </source>
</evidence>
<dbReference type="GO" id="GO:0008237">
    <property type="term" value="F:metallopeptidase activity"/>
    <property type="evidence" value="ECO:0007669"/>
    <property type="project" value="InterPro"/>
</dbReference>
<protein>
    <recommendedName>
        <fullName evidence="3">Membrane metalloprotease</fullName>
    </recommendedName>
</protein>
<keyword evidence="2" id="KW-1185">Reference proteome</keyword>